<evidence type="ECO:0000313" key="3">
    <source>
        <dbReference type="EMBL" id="KAK8899551.1"/>
    </source>
</evidence>
<protein>
    <recommendedName>
        <fullName evidence="5">c-Myc-binding protein</fullName>
    </recommendedName>
</protein>
<dbReference type="Proteomes" id="UP001470230">
    <property type="component" value="Unassembled WGS sequence"/>
</dbReference>
<evidence type="ECO:0000256" key="2">
    <source>
        <dbReference type="SAM" id="MobiDB-lite"/>
    </source>
</evidence>
<feature type="region of interest" description="Disordered" evidence="2">
    <location>
        <begin position="1"/>
        <end position="25"/>
    </location>
</feature>
<feature type="coiled-coil region" evidence="1">
    <location>
        <begin position="78"/>
        <end position="105"/>
    </location>
</feature>
<gene>
    <name evidence="3" type="ORF">M9Y10_001867</name>
</gene>
<name>A0ABR2L959_9EUKA</name>
<feature type="compositionally biased region" description="Acidic residues" evidence="2">
    <location>
        <begin position="1"/>
        <end position="16"/>
    </location>
</feature>
<proteinExistence type="predicted"/>
<organism evidence="3 4">
    <name type="scientific">Tritrichomonas musculus</name>
    <dbReference type="NCBI Taxonomy" id="1915356"/>
    <lineage>
        <taxon>Eukaryota</taxon>
        <taxon>Metamonada</taxon>
        <taxon>Parabasalia</taxon>
        <taxon>Tritrichomonadida</taxon>
        <taxon>Tritrichomonadidae</taxon>
        <taxon>Tritrichomonas</taxon>
    </lineage>
</organism>
<evidence type="ECO:0008006" key="5">
    <source>
        <dbReference type="Google" id="ProtNLM"/>
    </source>
</evidence>
<evidence type="ECO:0000313" key="4">
    <source>
        <dbReference type="Proteomes" id="UP001470230"/>
    </source>
</evidence>
<dbReference type="EMBL" id="JAPFFF010000001">
    <property type="protein sequence ID" value="KAK8899551.1"/>
    <property type="molecule type" value="Genomic_DNA"/>
</dbReference>
<reference evidence="3 4" key="1">
    <citation type="submission" date="2024-04" db="EMBL/GenBank/DDBJ databases">
        <title>Tritrichomonas musculus Genome.</title>
        <authorList>
            <person name="Alves-Ferreira E."/>
            <person name="Grigg M."/>
            <person name="Lorenzi H."/>
            <person name="Galac M."/>
        </authorList>
    </citation>
    <scope>NUCLEOTIDE SEQUENCE [LARGE SCALE GENOMIC DNA]</scope>
    <source>
        <strain evidence="3 4">EAF2021</strain>
    </source>
</reference>
<sequence length="108" mass="12180">MEDNLNEEIIDEETENNEVNNEKKTISQGTPYTDALEESGALDLLADTLLTMYTNPKIPPEVFSFFLTTVGAAEHPDVEKLLNENQELRKSIISLKAQVAELESRVRK</sequence>
<keyword evidence="4" id="KW-1185">Reference proteome</keyword>
<evidence type="ECO:0000256" key="1">
    <source>
        <dbReference type="SAM" id="Coils"/>
    </source>
</evidence>
<accession>A0ABR2L959</accession>
<comment type="caution">
    <text evidence="3">The sequence shown here is derived from an EMBL/GenBank/DDBJ whole genome shotgun (WGS) entry which is preliminary data.</text>
</comment>
<keyword evidence="1" id="KW-0175">Coiled coil</keyword>